<keyword evidence="1" id="KW-1133">Transmembrane helix</keyword>
<dbReference type="HOGENOM" id="CLU_2288813_0_0_5"/>
<sequence>MDQTFLSYALTDIRFSFASMTAIALRLCVPLAATIAFLVAVDAQAGGLLAALGATLLWLLAEWSVLLCRMARRLALGQEWPERLLAMNLFAMIRHLLRAYY</sequence>
<feature type="transmembrane region" description="Helical" evidence="1">
    <location>
        <begin position="23"/>
        <end position="41"/>
    </location>
</feature>
<reference evidence="2 3" key="2">
    <citation type="journal article" date="2011" name="J. Bacteriol.">
        <title>Complete genome sequence of strain HTCC2503T of Parvularcula bermudensis, the type species of the order "Parvularculales" in the class Alphaproteobacteria.</title>
        <authorList>
            <person name="Oh H.M."/>
            <person name="Kang I."/>
            <person name="Vergin K.L."/>
            <person name="Kang D."/>
            <person name="Rhee K.H."/>
            <person name="Giovannoni S.J."/>
            <person name="Cho J.C."/>
        </authorList>
    </citation>
    <scope>NUCLEOTIDE SEQUENCE [LARGE SCALE GENOMIC DNA]</scope>
    <source>
        <strain evidence="3">ATCC BAA-594 / HTCC2503 / KCTC 12087</strain>
    </source>
</reference>
<evidence type="ECO:0000256" key="1">
    <source>
        <dbReference type="SAM" id="Phobius"/>
    </source>
</evidence>
<evidence type="ECO:0000313" key="3">
    <source>
        <dbReference type="Proteomes" id="UP000001302"/>
    </source>
</evidence>
<accession>E0TI35</accession>
<protein>
    <submittedName>
        <fullName evidence="2">Uncharacterized protein</fullName>
    </submittedName>
</protein>
<organism evidence="2 3">
    <name type="scientific">Parvularcula bermudensis (strain ATCC BAA-594 / HTCC2503 / KCTC 12087)</name>
    <dbReference type="NCBI Taxonomy" id="314260"/>
    <lineage>
        <taxon>Bacteria</taxon>
        <taxon>Pseudomonadati</taxon>
        <taxon>Pseudomonadota</taxon>
        <taxon>Alphaproteobacteria</taxon>
        <taxon>Parvularculales</taxon>
        <taxon>Parvularculaceae</taxon>
        <taxon>Parvularcula</taxon>
    </lineage>
</organism>
<dbReference type="STRING" id="314260.PB2503_06542"/>
<dbReference type="RefSeq" id="WP_013300348.1">
    <property type="nucleotide sequence ID" value="NC_014414.1"/>
</dbReference>
<name>E0TI35_PARBH</name>
<reference evidence="3" key="1">
    <citation type="submission" date="2010-08" db="EMBL/GenBank/DDBJ databases">
        <title>Genome sequence of Parvularcula bermudensis HTCC2503.</title>
        <authorList>
            <person name="Kang D.-M."/>
            <person name="Oh H.-M."/>
            <person name="Cho J.-C."/>
        </authorList>
    </citation>
    <scope>NUCLEOTIDE SEQUENCE [LARGE SCALE GENOMIC DNA]</scope>
    <source>
        <strain evidence="3">ATCC BAA-594 / HTCC2503 / KCTC 12087</strain>
    </source>
</reference>
<proteinExistence type="predicted"/>
<dbReference type="EMBL" id="CP002156">
    <property type="protein sequence ID" value="ADM09374.1"/>
    <property type="molecule type" value="Genomic_DNA"/>
</dbReference>
<feature type="transmembrane region" description="Helical" evidence="1">
    <location>
        <begin position="47"/>
        <end position="68"/>
    </location>
</feature>
<keyword evidence="3" id="KW-1185">Reference proteome</keyword>
<dbReference type="AlphaFoldDB" id="E0TI35"/>
<gene>
    <name evidence="2" type="ordered locus">PB2503_06542</name>
</gene>
<dbReference type="Proteomes" id="UP000001302">
    <property type="component" value="Chromosome"/>
</dbReference>
<keyword evidence="1" id="KW-0472">Membrane</keyword>
<dbReference type="OrthoDB" id="9968087at2"/>
<keyword evidence="1" id="KW-0812">Transmembrane</keyword>
<dbReference type="KEGG" id="pbr:PB2503_06542"/>
<evidence type="ECO:0000313" key="2">
    <source>
        <dbReference type="EMBL" id="ADM09374.1"/>
    </source>
</evidence>